<evidence type="ECO:0000256" key="5">
    <source>
        <dbReference type="ARBA" id="ARBA00022989"/>
    </source>
</evidence>
<evidence type="ECO:0000256" key="6">
    <source>
        <dbReference type="ARBA" id="ARBA00023118"/>
    </source>
</evidence>
<feature type="transmembrane region" description="Helical" evidence="8">
    <location>
        <begin position="55"/>
        <end position="75"/>
    </location>
</feature>
<keyword evidence="3 8" id="KW-0812">Transmembrane</keyword>
<dbReference type="GO" id="GO:0000166">
    <property type="term" value="F:nucleotide binding"/>
    <property type="evidence" value="ECO:0007669"/>
    <property type="project" value="UniProtKB-KW"/>
</dbReference>
<dbReference type="GO" id="GO:0005886">
    <property type="term" value="C:plasma membrane"/>
    <property type="evidence" value="ECO:0007669"/>
    <property type="project" value="UniProtKB-SubCell"/>
</dbReference>
<protein>
    <recommendedName>
        <fullName evidence="9">Pycsar effector protein domain-containing protein</fullName>
    </recommendedName>
</protein>
<organism evidence="10 11">
    <name type="scientific">Winogradskya consettensis</name>
    <dbReference type="NCBI Taxonomy" id="113560"/>
    <lineage>
        <taxon>Bacteria</taxon>
        <taxon>Bacillati</taxon>
        <taxon>Actinomycetota</taxon>
        <taxon>Actinomycetes</taxon>
        <taxon>Micromonosporales</taxon>
        <taxon>Micromonosporaceae</taxon>
        <taxon>Winogradskya</taxon>
    </lineage>
</organism>
<feature type="transmembrane region" description="Helical" evidence="8">
    <location>
        <begin position="29"/>
        <end position="49"/>
    </location>
</feature>
<comment type="caution">
    <text evidence="10">The sequence shown here is derived from an EMBL/GenBank/DDBJ whole genome shotgun (WGS) entry which is preliminary data.</text>
</comment>
<keyword evidence="11" id="KW-1185">Reference proteome</keyword>
<gene>
    <name evidence="10" type="ORF">Aco04nite_93100</name>
</gene>
<dbReference type="EMBL" id="BOQP01000071">
    <property type="protein sequence ID" value="GIM84777.1"/>
    <property type="molecule type" value="Genomic_DNA"/>
</dbReference>
<comment type="subcellular location">
    <subcellularLocation>
        <location evidence="1">Cell membrane</location>
    </subcellularLocation>
</comment>
<name>A0A919T378_9ACTN</name>
<keyword evidence="7 8" id="KW-0472">Membrane</keyword>
<dbReference type="Proteomes" id="UP000680865">
    <property type="component" value="Unassembled WGS sequence"/>
</dbReference>
<evidence type="ECO:0000256" key="8">
    <source>
        <dbReference type="SAM" id="Phobius"/>
    </source>
</evidence>
<reference evidence="10" key="1">
    <citation type="submission" date="2021-03" db="EMBL/GenBank/DDBJ databases">
        <title>Whole genome shotgun sequence of Actinoplanes consettensis NBRC 14913.</title>
        <authorList>
            <person name="Komaki H."/>
            <person name="Tamura T."/>
        </authorList>
    </citation>
    <scope>NUCLEOTIDE SEQUENCE</scope>
    <source>
        <strain evidence="10">NBRC 14913</strain>
    </source>
</reference>
<evidence type="ECO:0000256" key="3">
    <source>
        <dbReference type="ARBA" id="ARBA00022692"/>
    </source>
</evidence>
<evidence type="ECO:0000259" key="9">
    <source>
        <dbReference type="Pfam" id="PF18967"/>
    </source>
</evidence>
<dbReference type="GO" id="GO:0051607">
    <property type="term" value="P:defense response to virus"/>
    <property type="evidence" value="ECO:0007669"/>
    <property type="project" value="UniProtKB-KW"/>
</dbReference>
<sequence>MTMEPSPVGDATQTVRAELARVDAKAGTLLALAGTAFTVALAVFTRAHLPGPAVATGWISTGLIAAAVAVLALAIRPNLDGDHGFVHYAQLAPADLGAEFAALTEHQHTALLLDALAGLSRAAFGKYRRVQLAVDLLLAALAGVTLTAALAALL</sequence>
<feature type="domain" description="Pycsar effector protein" evidence="9">
    <location>
        <begin position="11"/>
        <end position="152"/>
    </location>
</feature>
<evidence type="ECO:0000256" key="4">
    <source>
        <dbReference type="ARBA" id="ARBA00022741"/>
    </source>
</evidence>
<accession>A0A919T378</accession>
<dbReference type="Pfam" id="PF18967">
    <property type="entry name" value="PycTM"/>
    <property type="match status" value="1"/>
</dbReference>
<evidence type="ECO:0000256" key="2">
    <source>
        <dbReference type="ARBA" id="ARBA00022475"/>
    </source>
</evidence>
<dbReference type="InterPro" id="IPR043760">
    <property type="entry name" value="PycTM_dom"/>
</dbReference>
<evidence type="ECO:0000256" key="7">
    <source>
        <dbReference type="ARBA" id="ARBA00023136"/>
    </source>
</evidence>
<evidence type="ECO:0000256" key="1">
    <source>
        <dbReference type="ARBA" id="ARBA00004236"/>
    </source>
</evidence>
<proteinExistence type="predicted"/>
<keyword evidence="2" id="KW-1003">Cell membrane</keyword>
<evidence type="ECO:0000313" key="10">
    <source>
        <dbReference type="EMBL" id="GIM84777.1"/>
    </source>
</evidence>
<keyword evidence="5 8" id="KW-1133">Transmembrane helix</keyword>
<feature type="transmembrane region" description="Helical" evidence="8">
    <location>
        <begin position="132"/>
        <end position="153"/>
    </location>
</feature>
<dbReference type="AlphaFoldDB" id="A0A919T378"/>
<dbReference type="RefSeq" id="WP_244876800.1">
    <property type="nucleotide sequence ID" value="NZ_BAAATW010000011.1"/>
</dbReference>
<keyword evidence="6" id="KW-0051">Antiviral defense</keyword>
<evidence type="ECO:0000313" key="11">
    <source>
        <dbReference type="Proteomes" id="UP000680865"/>
    </source>
</evidence>
<keyword evidence="4" id="KW-0547">Nucleotide-binding</keyword>